<dbReference type="InterPro" id="IPR006900">
    <property type="entry name" value="Sec23/24_helical_dom"/>
</dbReference>
<dbReference type="Gene3D" id="1.20.120.730">
    <property type="entry name" value="Sec23/Sec24 helical domain"/>
    <property type="match status" value="1"/>
</dbReference>
<dbReference type="EMBL" id="PGCJ01000811">
    <property type="protein sequence ID" value="PLW19548.1"/>
    <property type="molecule type" value="Genomic_DNA"/>
</dbReference>
<feature type="domain" description="Sec23/Sec24 trunk" evidence="7">
    <location>
        <begin position="376"/>
        <end position="634"/>
    </location>
</feature>
<evidence type="ECO:0000256" key="4">
    <source>
        <dbReference type="SAM" id="MobiDB-lite"/>
    </source>
</evidence>
<comment type="caution">
    <text evidence="10">The sequence shown here is derived from an EMBL/GenBank/DDBJ whole genome shotgun (WGS) entry which is preliminary data.</text>
</comment>
<feature type="domain" description="Sec23/Sec24 helical" evidence="8">
    <location>
        <begin position="737"/>
        <end position="837"/>
    </location>
</feature>
<dbReference type="GO" id="GO:0030127">
    <property type="term" value="C:COPII vesicle coat"/>
    <property type="evidence" value="ECO:0007669"/>
    <property type="project" value="InterPro"/>
</dbReference>
<dbReference type="GO" id="GO:0070971">
    <property type="term" value="C:endoplasmic reticulum exit site"/>
    <property type="evidence" value="ECO:0007669"/>
    <property type="project" value="TreeGrafter"/>
</dbReference>
<dbReference type="AlphaFoldDB" id="A0A2N5T247"/>
<dbReference type="STRING" id="200324.A0A2N5T247"/>
<dbReference type="Gene3D" id="3.40.20.10">
    <property type="entry name" value="Severin"/>
    <property type="match status" value="1"/>
</dbReference>
<evidence type="ECO:0000313" key="10">
    <source>
        <dbReference type="EMBL" id="PLW19548.1"/>
    </source>
</evidence>
<comment type="similarity">
    <text evidence="1">Belongs to the SEC23/SEC24 family. SEC24 subfamily.</text>
</comment>
<dbReference type="InterPro" id="IPR006896">
    <property type="entry name" value="Sec23/24_trunk_dom"/>
</dbReference>
<proteinExistence type="inferred from homology"/>
<dbReference type="InterPro" id="IPR007123">
    <property type="entry name" value="Gelsolin-like_dom"/>
</dbReference>
<dbReference type="Gene3D" id="2.60.40.1670">
    <property type="entry name" value="beta-sandwich domain of Sec23/24"/>
    <property type="match status" value="1"/>
</dbReference>
<feature type="domain" description="Zinc finger Sec23/Sec24-type" evidence="6">
    <location>
        <begin position="290"/>
        <end position="328"/>
    </location>
</feature>
<keyword evidence="2" id="KW-0813">Transport</keyword>
<dbReference type="Gene3D" id="3.40.50.410">
    <property type="entry name" value="von Willebrand factor, type A domain"/>
    <property type="match status" value="1"/>
</dbReference>
<dbReference type="InterPro" id="IPR006895">
    <property type="entry name" value="Znf_Sec23_Sec24"/>
</dbReference>
<dbReference type="InterPro" id="IPR036465">
    <property type="entry name" value="vWFA_dom_sf"/>
</dbReference>
<dbReference type="Pfam" id="PF04811">
    <property type="entry name" value="Sec23_trunk"/>
    <property type="match status" value="1"/>
</dbReference>
<dbReference type="PANTHER" id="PTHR13803">
    <property type="entry name" value="SEC24-RELATED PROTEIN"/>
    <property type="match status" value="1"/>
</dbReference>
<dbReference type="GO" id="GO:0090110">
    <property type="term" value="P:COPII-coated vesicle cargo loading"/>
    <property type="evidence" value="ECO:0007669"/>
    <property type="project" value="TreeGrafter"/>
</dbReference>
<dbReference type="GO" id="GO:0000149">
    <property type="term" value="F:SNARE binding"/>
    <property type="evidence" value="ECO:0007669"/>
    <property type="project" value="TreeGrafter"/>
</dbReference>
<dbReference type="Pfam" id="PF00626">
    <property type="entry name" value="Gelsolin"/>
    <property type="match status" value="1"/>
</dbReference>
<feature type="compositionally biased region" description="Low complexity" evidence="4">
    <location>
        <begin position="15"/>
        <end position="48"/>
    </location>
</feature>
<dbReference type="InterPro" id="IPR036175">
    <property type="entry name" value="Sec23/24_helical_dom_sf"/>
</dbReference>
<dbReference type="GO" id="GO:0006886">
    <property type="term" value="P:intracellular protein transport"/>
    <property type="evidence" value="ECO:0007669"/>
    <property type="project" value="InterPro"/>
</dbReference>
<dbReference type="SUPFAM" id="SSF82919">
    <property type="entry name" value="Zn-finger domain of Sec23/24"/>
    <property type="match status" value="1"/>
</dbReference>
<dbReference type="SUPFAM" id="SSF81995">
    <property type="entry name" value="beta-sandwich domain of Sec23/24"/>
    <property type="match status" value="1"/>
</dbReference>
<name>A0A2N5T247_9BASI</name>
<feature type="compositionally biased region" description="Low complexity" evidence="4">
    <location>
        <begin position="1017"/>
        <end position="1026"/>
    </location>
</feature>
<keyword evidence="3" id="KW-0653">Protein transport</keyword>
<dbReference type="Proteomes" id="UP000235388">
    <property type="component" value="Unassembled WGS sequence"/>
</dbReference>
<reference evidence="10 11" key="1">
    <citation type="submission" date="2017-11" db="EMBL/GenBank/DDBJ databases">
        <title>De novo assembly and phasing of dikaryotic genomes from two isolates of Puccinia coronata f. sp. avenae, the causal agent of oat crown rust.</title>
        <authorList>
            <person name="Miller M.E."/>
            <person name="Zhang Y."/>
            <person name="Omidvar V."/>
            <person name="Sperschneider J."/>
            <person name="Schwessinger B."/>
            <person name="Raley C."/>
            <person name="Palmer J.M."/>
            <person name="Garnica D."/>
            <person name="Upadhyaya N."/>
            <person name="Rathjen J."/>
            <person name="Taylor J.M."/>
            <person name="Park R.F."/>
            <person name="Dodds P.N."/>
            <person name="Hirsch C.D."/>
            <person name="Kianian S.F."/>
            <person name="Figueroa M."/>
        </authorList>
    </citation>
    <scope>NUCLEOTIDE SEQUENCE [LARGE SCALE GENOMIC DNA]</scope>
    <source>
        <strain evidence="10">12NC29</strain>
    </source>
</reference>
<gene>
    <name evidence="10" type="ORF">PCANC_09031</name>
</gene>
<evidence type="ECO:0000259" key="5">
    <source>
        <dbReference type="Pfam" id="PF00626"/>
    </source>
</evidence>
<dbReference type="InterPro" id="IPR036174">
    <property type="entry name" value="Znf_Sec23_Sec24_sf"/>
</dbReference>
<feature type="region of interest" description="Disordered" evidence="4">
    <location>
        <begin position="1"/>
        <end position="169"/>
    </location>
</feature>
<dbReference type="SUPFAM" id="SSF81811">
    <property type="entry name" value="Helical domain of Sec23/24"/>
    <property type="match status" value="1"/>
</dbReference>
<dbReference type="OrthoDB" id="49016at2759"/>
<feature type="domain" description="Sec23/Sec24 beta-sandwich" evidence="9">
    <location>
        <begin position="642"/>
        <end position="726"/>
    </location>
</feature>
<dbReference type="SUPFAM" id="SSF82754">
    <property type="entry name" value="C-terminal, gelsolin-like domain of Sec23/24"/>
    <property type="match status" value="1"/>
</dbReference>
<feature type="compositionally biased region" description="Polar residues" evidence="4">
    <location>
        <begin position="49"/>
        <end position="63"/>
    </location>
</feature>
<evidence type="ECO:0000313" key="11">
    <source>
        <dbReference type="Proteomes" id="UP000235388"/>
    </source>
</evidence>
<evidence type="ECO:0000259" key="8">
    <source>
        <dbReference type="Pfam" id="PF04815"/>
    </source>
</evidence>
<dbReference type="Gene3D" id="2.30.30.380">
    <property type="entry name" value="Zn-finger domain of Sec23/24"/>
    <property type="match status" value="1"/>
</dbReference>
<accession>A0A2N5T247</accession>
<sequence>MKLGEERMVNSIKPQNQNQNQNQNQYNSQQQQQQQQQQQTTDSSLQQQLANTHLNSSTTQHAPTKTKRAPRAFHQPDQLPSVATTGLNSPMPPRPDLNHNMPSTTFPHRPDRPEHLQRYYHQPMPVIPPGPPLDHHQQQPPNSIPPLFQQPNQQPRSNGPRNRIDPNQIPSPVIVHEQDATTFSEEPFRTCQSIYATSNNMNSFAPNIHHNQPPPPPQIPLSLTDYVSIDEGNCSPRFIRATTYCLPAVDDIAQAAELPLGLVIQPLAELAQGEGDIVPVVDFSQDPTGPPRCNSCRGYINPWCTFIDGGNRFRCNLCGKPSDVPSAYFCHLDMSGRRVDHYQRAELCRGSVDFMVNQDYWVQSDSSDTKLNARVPQPMKYLFAIDVSWSASKSGMLQQITRSIKSIIFNQDPQEQEVDNDLQFPPESLKPTRHFPTGAHVGFVTFDRTVHFYNLKAGLDQAQMLVVPDLDDMFVPIGEDALYVDPTESPALIHNLLDSLPAMFGENNIMESALGGPVQAAFSSLKRLGGQVNIFLTCLPTIGPGGLKQREDTKLYNTEKETTLFNPADPWYRQIAEECSLAGIGINMFLFPSQYIDVATISVLSSITGGEVFFHPRFNPQRDCFKVQSELRRVLTRETAASVTMRIRCSNGLRISQHFGSFLQRNVTDLEFGNLDADKAIAAMLKIEGKLEDHSSTEAQFQCALLYTSSSGQRRVRCHNLTLPVTRIIGNIFRSADMDATMALLTKQYIAQIVQVPLRDVRATLTESCVKILLAYRKHCASSTSPGQLILPESYKLFPLYALGLMKTKAVKGGNVASDVRTHYMRYLKSLGVAQTILMLYPRMIPIHKLADTPQACEFNPSNHKFILPPFMRASYLRMEADGVYLIENGDVMIMWIGSGVSSGVLSGLFGVASLEGLEPKQFSARLPQLDTPLSVKVRRLLAFFDNKRGGRSLPLLVSRQGLDATEFEFANLLVEDQNNDAMSYVDYLCFVHKQIQNDLSGTPSSSKAPYPHDDPNSAATGSSANAASFVDPGSLWRAAW</sequence>
<dbReference type="Pfam" id="PF04815">
    <property type="entry name" value="Sec23_helical"/>
    <property type="match status" value="1"/>
</dbReference>
<protein>
    <submittedName>
        <fullName evidence="10">Uncharacterized protein</fullName>
    </submittedName>
</protein>
<dbReference type="GO" id="GO:0008270">
    <property type="term" value="F:zinc ion binding"/>
    <property type="evidence" value="ECO:0007669"/>
    <property type="project" value="InterPro"/>
</dbReference>
<organism evidence="10 11">
    <name type="scientific">Puccinia coronata f. sp. avenae</name>
    <dbReference type="NCBI Taxonomy" id="200324"/>
    <lineage>
        <taxon>Eukaryota</taxon>
        <taxon>Fungi</taxon>
        <taxon>Dikarya</taxon>
        <taxon>Basidiomycota</taxon>
        <taxon>Pucciniomycotina</taxon>
        <taxon>Pucciniomycetes</taxon>
        <taxon>Pucciniales</taxon>
        <taxon>Pucciniaceae</taxon>
        <taxon>Puccinia</taxon>
    </lineage>
</organism>
<feature type="compositionally biased region" description="Basic and acidic residues" evidence="4">
    <location>
        <begin position="108"/>
        <end position="117"/>
    </location>
</feature>
<dbReference type="InterPro" id="IPR012990">
    <property type="entry name" value="Beta-sandwich_Sec23_24"/>
</dbReference>
<dbReference type="SUPFAM" id="SSF53300">
    <property type="entry name" value="vWA-like"/>
    <property type="match status" value="1"/>
</dbReference>
<keyword evidence="11" id="KW-1185">Reference proteome</keyword>
<dbReference type="InterPro" id="IPR050550">
    <property type="entry name" value="SEC23_SEC24_subfamily"/>
</dbReference>
<evidence type="ECO:0000259" key="7">
    <source>
        <dbReference type="Pfam" id="PF04811"/>
    </source>
</evidence>
<feature type="compositionally biased region" description="Polar residues" evidence="4">
    <location>
        <begin position="149"/>
        <end position="160"/>
    </location>
</feature>
<dbReference type="Pfam" id="PF08033">
    <property type="entry name" value="Sec23_BS"/>
    <property type="match status" value="1"/>
</dbReference>
<evidence type="ECO:0000256" key="1">
    <source>
        <dbReference type="ARBA" id="ARBA00008334"/>
    </source>
</evidence>
<feature type="domain" description="Gelsolin-like" evidence="5">
    <location>
        <begin position="866"/>
        <end position="942"/>
    </location>
</feature>
<dbReference type="InterPro" id="IPR029006">
    <property type="entry name" value="ADF-H/Gelsolin-like_dom_sf"/>
</dbReference>
<dbReference type="InterPro" id="IPR036180">
    <property type="entry name" value="Gelsolin-like_dom_sf"/>
</dbReference>
<dbReference type="Pfam" id="PF04810">
    <property type="entry name" value="zf-Sec23_Sec24"/>
    <property type="match status" value="1"/>
</dbReference>
<evidence type="ECO:0000256" key="3">
    <source>
        <dbReference type="ARBA" id="ARBA00022927"/>
    </source>
</evidence>
<evidence type="ECO:0000259" key="9">
    <source>
        <dbReference type="Pfam" id="PF08033"/>
    </source>
</evidence>
<feature type="region of interest" description="Disordered" evidence="4">
    <location>
        <begin position="1002"/>
        <end position="1026"/>
    </location>
</feature>
<dbReference type="PANTHER" id="PTHR13803:SF4">
    <property type="entry name" value="SECRETORY 24CD, ISOFORM C"/>
    <property type="match status" value="1"/>
</dbReference>
<evidence type="ECO:0000256" key="2">
    <source>
        <dbReference type="ARBA" id="ARBA00022448"/>
    </source>
</evidence>
<evidence type="ECO:0000259" key="6">
    <source>
        <dbReference type="Pfam" id="PF04810"/>
    </source>
</evidence>